<dbReference type="Proteomes" id="UP001234581">
    <property type="component" value="Unassembled WGS sequence"/>
</dbReference>
<dbReference type="EMBL" id="JARTCD010000103">
    <property type="protein sequence ID" value="KAJ8652479.1"/>
    <property type="molecule type" value="Genomic_DNA"/>
</dbReference>
<name>A0AAD7URZ7_9FUNG</name>
<feature type="region of interest" description="Disordered" evidence="1">
    <location>
        <begin position="62"/>
        <end position="107"/>
    </location>
</feature>
<dbReference type="AlphaFoldDB" id="A0AAD7URZ7"/>
<evidence type="ECO:0000313" key="2">
    <source>
        <dbReference type="EMBL" id="KAJ8652479.1"/>
    </source>
</evidence>
<gene>
    <name evidence="2" type="ORF">O0I10_011877</name>
</gene>
<organism evidence="2 3">
    <name type="scientific">Lichtheimia ornata</name>
    <dbReference type="NCBI Taxonomy" id="688661"/>
    <lineage>
        <taxon>Eukaryota</taxon>
        <taxon>Fungi</taxon>
        <taxon>Fungi incertae sedis</taxon>
        <taxon>Mucoromycota</taxon>
        <taxon>Mucoromycotina</taxon>
        <taxon>Mucoromycetes</taxon>
        <taxon>Mucorales</taxon>
        <taxon>Lichtheimiaceae</taxon>
        <taxon>Lichtheimia</taxon>
    </lineage>
</organism>
<protein>
    <submittedName>
        <fullName evidence="2">Uncharacterized protein</fullName>
    </submittedName>
</protein>
<keyword evidence="3" id="KW-1185">Reference proteome</keyword>
<evidence type="ECO:0000256" key="1">
    <source>
        <dbReference type="SAM" id="MobiDB-lite"/>
    </source>
</evidence>
<reference evidence="2 3" key="1">
    <citation type="submission" date="2023-03" db="EMBL/GenBank/DDBJ databases">
        <title>Genome sequence of Lichtheimia ornata CBS 291.66.</title>
        <authorList>
            <person name="Mohabir J.T."/>
            <person name="Shea T.P."/>
            <person name="Kurbessoian T."/>
            <person name="Berby B."/>
            <person name="Fontaine J."/>
            <person name="Livny J."/>
            <person name="Gnirke A."/>
            <person name="Stajich J.E."/>
            <person name="Cuomo C.A."/>
        </authorList>
    </citation>
    <scope>NUCLEOTIDE SEQUENCE [LARGE SCALE GENOMIC DNA]</scope>
    <source>
        <strain evidence="2">CBS 291.66</strain>
    </source>
</reference>
<sequence>MYMYYTGDTHPRYTRKKPKEPALIVRVPDGRRVMVIGEGEKPYVKRMDNAYQRARKLWKLRQKAAKNAEKNDKDASKTISMELKPMDSTKIDAEPKQQQQQPEPPVK</sequence>
<comment type="caution">
    <text evidence="2">The sequence shown here is derived from an EMBL/GenBank/DDBJ whole genome shotgun (WGS) entry which is preliminary data.</text>
</comment>
<feature type="compositionally biased region" description="Basic and acidic residues" evidence="1">
    <location>
        <begin position="84"/>
        <end position="95"/>
    </location>
</feature>
<dbReference type="GeneID" id="83219274"/>
<evidence type="ECO:0000313" key="3">
    <source>
        <dbReference type="Proteomes" id="UP001234581"/>
    </source>
</evidence>
<feature type="compositionally biased region" description="Basic and acidic residues" evidence="1">
    <location>
        <begin position="66"/>
        <end position="76"/>
    </location>
</feature>
<proteinExistence type="predicted"/>
<accession>A0AAD7URZ7</accession>
<dbReference type="RefSeq" id="XP_058337393.1">
    <property type="nucleotide sequence ID" value="XM_058491836.1"/>
</dbReference>